<dbReference type="InterPro" id="IPR000253">
    <property type="entry name" value="FHA_dom"/>
</dbReference>
<reference evidence="4" key="1">
    <citation type="submission" date="2020-10" db="EMBL/GenBank/DDBJ databases">
        <authorList>
            <person name="Gilroy R."/>
        </authorList>
    </citation>
    <scope>NUCLEOTIDE SEQUENCE</scope>
    <source>
        <strain evidence="4">35461</strain>
    </source>
</reference>
<dbReference type="InterPro" id="IPR027417">
    <property type="entry name" value="P-loop_NTPase"/>
</dbReference>
<dbReference type="Gene3D" id="3.30.450.380">
    <property type="match status" value="1"/>
</dbReference>
<dbReference type="SUPFAM" id="SSF49879">
    <property type="entry name" value="SMAD/FHA domain"/>
    <property type="match status" value="1"/>
</dbReference>
<dbReference type="CDD" id="cd01130">
    <property type="entry name" value="VirB11-like_ATPase"/>
    <property type="match status" value="1"/>
</dbReference>
<evidence type="ECO:0000313" key="5">
    <source>
        <dbReference type="Proteomes" id="UP000886845"/>
    </source>
</evidence>
<dbReference type="InterPro" id="IPR050921">
    <property type="entry name" value="T4SS_GSP_E_ATPase"/>
</dbReference>
<feature type="compositionally biased region" description="Pro residues" evidence="2">
    <location>
        <begin position="106"/>
        <end position="128"/>
    </location>
</feature>
<dbReference type="GO" id="GO:0016887">
    <property type="term" value="F:ATP hydrolysis activity"/>
    <property type="evidence" value="ECO:0007669"/>
    <property type="project" value="InterPro"/>
</dbReference>
<dbReference type="InterPro" id="IPR001482">
    <property type="entry name" value="T2SS/T4SS_dom"/>
</dbReference>
<accession>A0A9D1T3P6</accession>
<reference evidence="4" key="2">
    <citation type="journal article" date="2021" name="PeerJ">
        <title>Extensive microbial diversity within the chicken gut microbiome revealed by metagenomics and culture.</title>
        <authorList>
            <person name="Gilroy R."/>
            <person name="Ravi A."/>
            <person name="Getino M."/>
            <person name="Pursley I."/>
            <person name="Horton D.L."/>
            <person name="Alikhan N.F."/>
            <person name="Baker D."/>
            <person name="Gharbi K."/>
            <person name="Hall N."/>
            <person name="Watson M."/>
            <person name="Adriaenssens E.M."/>
            <person name="Foster-Nyarko E."/>
            <person name="Jarju S."/>
            <person name="Secka A."/>
            <person name="Antonio M."/>
            <person name="Oren A."/>
            <person name="Chaudhuri R.R."/>
            <person name="La Ragione R."/>
            <person name="Hildebrand F."/>
            <person name="Pallen M.J."/>
        </authorList>
    </citation>
    <scope>NUCLEOTIDE SEQUENCE</scope>
    <source>
        <strain evidence="4">35461</strain>
    </source>
</reference>
<dbReference type="InterPro" id="IPR008984">
    <property type="entry name" value="SMAD_FHA_dom_sf"/>
</dbReference>
<dbReference type="Pfam" id="PF00498">
    <property type="entry name" value="FHA"/>
    <property type="match status" value="1"/>
</dbReference>
<dbReference type="AlphaFoldDB" id="A0A9D1T3P6"/>
<evidence type="ECO:0000256" key="1">
    <source>
        <dbReference type="ARBA" id="ARBA00006611"/>
    </source>
</evidence>
<comment type="caution">
    <text evidence="4">The sequence shown here is derived from an EMBL/GenBank/DDBJ whole genome shotgun (WGS) entry which is preliminary data.</text>
</comment>
<dbReference type="PANTHER" id="PTHR30486:SF15">
    <property type="entry name" value="TYPE II_IV SECRETION SYSTEM ATPASE"/>
    <property type="match status" value="1"/>
</dbReference>
<dbReference type="Gene3D" id="2.60.200.20">
    <property type="match status" value="1"/>
</dbReference>
<evidence type="ECO:0000313" key="4">
    <source>
        <dbReference type="EMBL" id="HIV09944.1"/>
    </source>
</evidence>
<dbReference type="Gene3D" id="3.40.50.300">
    <property type="entry name" value="P-loop containing nucleotide triphosphate hydrolases"/>
    <property type="match status" value="1"/>
</dbReference>
<protein>
    <submittedName>
        <fullName evidence="4">Flp pilus assembly complex ATPase component TadA</fullName>
    </submittedName>
</protein>
<dbReference type="Proteomes" id="UP000886845">
    <property type="component" value="Unassembled WGS sequence"/>
</dbReference>
<dbReference type="SUPFAM" id="SSF52540">
    <property type="entry name" value="P-loop containing nucleoside triphosphate hydrolases"/>
    <property type="match status" value="1"/>
</dbReference>
<dbReference type="Pfam" id="PF00437">
    <property type="entry name" value="T2SSE"/>
    <property type="match status" value="1"/>
</dbReference>
<dbReference type="SMART" id="SM00240">
    <property type="entry name" value="FHA"/>
    <property type="match status" value="1"/>
</dbReference>
<dbReference type="EMBL" id="DVOR01000235">
    <property type="protein sequence ID" value="HIV09944.1"/>
    <property type="molecule type" value="Genomic_DNA"/>
</dbReference>
<feature type="region of interest" description="Disordered" evidence="2">
    <location>
        <begin position="100"/>
        <end position="132"/>
    </location>
</feature>
<dbReference type="PROSITE" id="PS50006">
    <property type="entry name" value="FHA_DOMAIN"/>
    <property type="match status" value="1"/>
</dbReference>
<organism evidence="4 5">
    <name type="scientific">Candidatus Spyradenecus faecavium</name>
    <dbReference type="NCBI Taxonomy" id="2840947"/>
    <lineage>
        <taxon>Bacteria</taxon>
        <taxon>Pseudomonadati</taxon>
        <taxon>Lentisphaerota</taxon>
        <taxon>Lentisphaeria</taxon>
        <taxon>Lentisphaerales</taxon>
        <taxon>Lentisphaeraceae</taxon>
        <taxon>Lentisphaeraceae incertae sedis</taxon>
        <taxon>Candidatus Spyradenecus</taxon>
    </lineage>
</organism>
<name>A0A9D1T3P6_9BACT</name>
<feature type="domain" description="FHA" evidence="3">
    <location>
        <begin position="24"/>
        <end position="73"/>
    </location>
</feature>
<proteinExistence type="inferred from homology"/>
<dbReference type="PANTHER" id="PTHR30486">
    <property type="entry name" value="TWITCHING MOTILITY PROTEIN PILT"/>
    <property type="match status" value="1"/>
</dbReference>
<evidence type="ECO:0000259" key="3">
    <source>
        <dbReference type="PROSITE" id="PS50006"/>
    </source>
</evidence>
<evidence type="ECO:0000256" key="2">
    <source>
        <dbReference type="SAM" id="MobiDB-lite"/>
    </source>
</evidence>
<sequence>MDYLITLAIPGQPVRQIPMPCGAYVIGRGSSCALRIEDASVSELHAKLILTPGDAWVEDLGSSNGTVVNSQVIADATRLTPEAIVSIGSTVFRVQPRTVAPAATAPTPPPSASEPAPAPAPEPPPPPPQDDRRVELRTQVKEQLHTELVKRLDLKRLATSEISAEELGCRVRETLRAILAEVTARGALPQGLDPDGLVEEIYNESVRLGPVERFLADDSVTEIMINGPRHVYVERRGKLELTDQTFMDEASVMAVIERIVAPLGRRIDESQPYVDARLPDGSRVNAIIPPLSLIGPCVTIRKFAKRVLTAEDFVRIGTWTPAIADFLSVCVRLRKNIIVAGGTGSGKTTLLNVLSGFIPHSDRILTIEDAAELRLNQPHVVRLEARPPNIEGKGAVTIRDLVRNALRMRPDRIIVGECRGGETLDMLQAMNTGHDGSLTTVHANSPRDVISRLETMVLMSGVELPSRAIREQIASAVNVIVQEARLADGSRRIVAVSEITGMEGQQIVMQDLFVFRQTGIDAEGRIQGALTATGAMPTFFDTLAARGVSLDPALFQPSGGAA</sequence>
<dbReference type="CDD" id="cd00060">
    <property type="entry name" value="FHA"/>
    <property type="match status" value="1"/>
</dbReference>
<gene>
    <name evidence="4" type="primary">tadA</name>
    <name evidence="4" type="ORF">IAC79_07520</name>
</gene>
<comment type="similarity">
    <text evidence="1">Belongs to the GSP E family.</text>
</comment>